<sequence>MTTIVSKRHFYKFYLSLVLGTFFFITIATVLLFTTNKSEKKEQLKAKDKLIPLVSIACYGFAGYSLYRYIKNVPTISLDKDFISFNEKTFSIADIDKLELTGKRPFKYAINFPMEAAMLTFRNGETKYIFDDMYSNSWEIKSFLKQVVVDKNNFCQISSSIIDENSVAADFYETYKGNQFTSLRGILLWGLIGFFIFLLLTNKRSTTVWLTTFLFCLSFFWFFAFSYQMHFFQVSDNYFLIRNHNFFWKKKKAYKISEIKEIVFETQGKMPNCLRIITKDFRNKLYPAGTLSDKTWLALKDKLETYHIKVRNECI</sequence>
<protein>
    <submittedName>
        <fullName evidence="2">Uncharacterized protein</fullName>
    </submittedName>
</protein>
<reference evidence="2 3" key="1">
    <citation type="submission" date="2023-07" db="EMBL/GenBank/DDBJ databases">
        <authorList>
            <person name="Lian W.-H."/>
        </authorList>
    </citation>
    <scope>NUCLEOTIDE SEQUENCE [LARGE SCALE GENOMIC DNA]</scope>
    <source>
        <strain evidence="2 3">SYSU DXS3180</strain>
    </source>
</reference>
<feature type="transmembrane region" description="Helical" evidence="1">
    <location>
        <begin position="181"/>
        <end position="200"/>
    </location>
</feature>
<feature type="transmembrane region" description="Helical" evidence="1">
    <location>
        <begin position="207"/>
        <end position="227"/>
    </location>
</feature>
<organism evidence="2 3">
    <name type="scientific">Danxiaibacter flavus</name>
    <dbReference type="NCBI Taxonomy" id="3049108"/>
    <lineage>
        <taxon>Bacteria</taxon>
        <taxon>Pseudomonadati</taxon>
        <taxon>Bacteroidota</taxon>
        <taxon>Chitinophagia</taxon>
        <taxon>Chitinophagales</taxon>
        <taxon>Chitinophagaceae</taxon>
        <taxon>Danxiaibacter</taxon>
    </lineage>
</organism>
<feature type="transmembrane region" description="Helical" evidence="1">
    <location>
        <begin position="50"/>
        <end position="70"/>
    </location>
</feature>
<keyword evidence="1" id="KW-1133">Transmembrane helix</keyword>
<keyword evidence="1" id="KW-0472">Membrane</keyword>
<accession>A0ABV3ZJX3</accession>
<evidence type="ECO:0000313" key="2">
    <source>
        <dbReference type="EMBL" id="MEX6690088.1"/>
    </source>
</evidence>
<evidence type="ECO:0000313" key="3">
    <source>
        <dbReference type="Proteomes" id="UP001560573"/>
    </source>
</evidence>
<feature type="transmembrane region" description="Helical" evidence="1">
    <location>
        <begin position="13"/>
        <end position="34"/>
    </location>
</feature>
<dbReference type="Proteomes" id="UP001560573">
    <property type="component" value="Unassembled WGS sequence"/>
</dbReference>
<keyword evidence="1" id="KW-0812">Transmembrane</keyword>
<evidence type="ECO:0000256" key="1">
    <source>
        <dbReference type="SAM" id="Phobius"/>
    </source>
</evidence>
<dbReference type="RefSeq" id="WP_369331497.1">
    <property type="nucleotide sequence ID" value="NZ_JAULBC010000007.1"/>
</dbReference>
<name>A0ABV3ZJX3_9BACT</name>
<dbReference type="EMBL" id="JAULBC010000007">
    <property type="protein sequence ID" value="MEX6690088.1"/>
    <property type="molecule type" value="Genomic_DNA"/>
</dbReference>
<comment type="caution">
    <text evidence="2">The sequence shown here is derived from an EMBL/GenBank/DDBJ whole genome shotgun (WGS) entry which is preliminary data.</text>
</comment>
<proteinExistence type="predicted"/>
<keyword evidence="3" id="KW-1185">Reference proteome</keyword>
<gene>
    <name evidence="2" type="ORF">QTN47_21445</name>
</gene>